<dbReference type="EMBL" id="MFAZ01000012">
    <property type="protein sequence ID" value="OGD87526.1"/>
    <property type="molecule type" value="Genomic_DNA"/>
</dbReference>
<gene>
    <name evidence="1" type="ORF">A2870_04215</name>
</gene>
<dbReference type="Proteomes" id="UP000179102">
    <property type="component" value="Unassembled WGS sequence"/>
</dbReference>
<evidence type="ECO:0000313" key="2">
    <source>
        <dbReference type="Proteomes" id="UP000179102"/>
    </source>
</evidence>
<proteinExistence type="predicted"/>
<dbReference type="AlphaFoldDB" id="A0A1F5G6M5"/>
<comment type="caution">
    <text evidence="1">The sequence shown here is derived from an EMBL/GenBank/DDBJ whole genome shotgun (WGS) entry which is preliminary data.</text>
</comment>
<name>A0A1F5G6M5_9BACT</name>
<accession>A0A1F5G6M5</accession>
<reference evidence="1 2" key="1">
    <citation type="journal article" date="2016" name="Nat. Commun.">
        <title>Thousands of microbial genomes shed light on interconnected biogeochemical processes in an aquifer system.</title>
        <authorList>
            <person name="Anantharaman K."/>
            <person name="Brown C.T."/>
            <person name="Hug L.A."/>
            <person name="Sharon I."/>
            <person name="Castelle C.J."/>
            <person name="Probst A.J."/>
            <person name="Thomas B.C."/>
            <person name="Singh A."/>
            <person name="Wilkins M.J."/>
            <person name="Karaoz U."/>
            <person name="Brodie E.L."/>
            <person name="Williams K.H."/>
            <person name="Hubbard S.S."/>
            <person name="Banfield J.F."/>
        </authorList>
    </citation>
    <scope>NUCLEOTIDE SEQUENCE [LARGE SCALE GENOMIC DNA]</scope>
</reference>
<evidence type="ECO:0000313" key="1">
    <source>
        <dbReference type="EMBL" id="OGD87526.1"/>
    </source>
</evidence>
<sequence length="296" mass="34976">MRLKQAILATLAYHDIFDYPLTAQQIHRYLIIKASKTALEKELAVLFPAKEFYSLTNRQKIALIRKKRQKYSNKKLKRAYFYASFLKQIPSIKMVAISGALAMENSHKSDDIDLVIVTAKNTLWTTRFLANILLFPFKRKPHSSRLITSHYALATNNKACLNIFLDESNLKISPRNIYTAHELCQLKSLIDINKTYSRLIKANLWIYKYLPNWEPEAERQSRNVDRRLRLKALVFSRSALVLENFLKKFQLFYMRKRITSEQIGEHQLFFHPSNTQEWVLKEYQKRLKKLKLAKSF</sequence>
<dbReference type="STRING" id="1797711.A2870_04215"/>
<evidence type="ECO:0008006" key="3">
    <source>
        <dbReference type="Google" id="ProtNLM"/>
    </source>
</evidence>
<organism evidence="1 2">
    <name type="scientific">Candidatus Curtissbacteria bacterium RIFCSPHIGHO2_01_FULL_41_11</name>
    <dbReference type="NCBI Taxonomy" id="1797711"/>
    <lineage>
        <taxon>Bacteria</taxon>
        <taxon>Candidatus Curtissiibacteriota</taxon>
    </lineage>
</organism>
<protein>
    <recommendedName>
        <fullName evidence="3">Polymerase nucleotidyl transferase domain-containing protein</fullName>
    </recommendedName>
</protein>